<reference evidence="2 3" key="1">
    <citation type="submission" date="2020-02" db="EMBL/GenBank/DDBJ databases">
        <authorList>
            <person name="Li X.-J."/>
            <person name="Han X.-M."/>
        </authorList>
    </citation>
    <scope>NUCLEOTIDE SEQUENCE [LARGE SCALE GENOMIC DNA]</scope>
    <source>
        <strain evidence="2 3">CCTCC AB 2017055</strain>
    </source>
</reference>
<proteinExistence type="inferred from homology"/>
<evidence type="ECO:0000313" key="2">
    <source>
        <dbReference type="EMBL" id="NED99037.1"/>
    </source>
</evidence>
<dbReference type="SUPFAM" id="SSF53067">
    <property type="entry name" value="Actin-like ATPase domain"/>
    <property type="match status" value="1"/>
</dbReference>
<evidence type="ECO:0000256" key="1">
    <source>
        <dbReference type="ARBA" id="ARBA00006479"/>
    </source>
</evidence>
<keyword evidence="3" id="KW-1185">Reference proteome</keyword>
<dbReference type="Gene3D" id="3.30.420.40">
    <property type="match status" value="2"/>
</dbReference>
<protein>
    <submittedName>
        <fullName evidence="2">ROK family protein</fullName>
    </submittedName>
</protein>
<dbReference type="AlphaFoldDB" id="A0A6L9S3M9"/>
<dbReference type="Proteomes" id="UP000475214">
    <property type="component" value="Unassembled WGS sequence"/>
</dbReference>
<dbReference type="EMBL" id="JAAGOA010000002">
    <property type="protein sequence ID" value="NED99037.1"/>
    <property type="molecule type" value="Genomic_DNA"/>
</dbReference>
<dbReference type="CDD" id="cd23763">
    <property type="entry name" value="ASKHA_ATPase_ROK"/>
    <property type="match status" value="1"/>
</dbReference>
<organism evidence="2 3">
    <name type="scientific">Phytoactinopolyspora halotolerans</name>
    <dbReference type="NCBI Taxonomy" id="1981512"/>
    <lineage>
        <taxon>Bacteria</taxon>
        <taxon>Bacillati</taxon>
        <taxon>Actinomycetota</taxon>
        <taxon>Actinomycetes</taxon>
        <taxon>Jiangellales</taxon>
        <taxon>Jiangellaceae</taxon>
        <taxon>Phytoactinopolyspora</taxon>
    </lineage>
</organism>
<name>A0A6L9S3M9_9ACTN</name>
<dbReference type="InterPro" id="IPR000600">
    <property type="entry name" value="ROK"/>
</dbReference>
<dbReference type="PANTHER" id="PTHR18964:SF149">
    <property type="entry name" value="BIFUNCTIONAL UDP-N-ACETYLGLUCOSAMINE 2-EPIMERASE_N-ACETYLMANNOSAMINE KINASE"/>
    <property type="match status" value="1"/>
</dbReference>
<dbReference type="InterPro" id="IPR043129">
    <property type="entry name" value="ATPase_NBD"/>
</dbReference>
<sequence>MLKGAVLDRAGHACATLDRETGAEHGPQAAVETVLAAVAELCRHPAAADAVACGLAVPGIVDPAAGRAVWSENLRWRDVPLRKLAEERTGLPVALGHDVRATGLAESRLGAARGHDQAMVVPIGTGIAAAIVVDGHVLDGAGMAGELGHIDVGHQDRCACGGSGCLEAIASAAAIARRYGARTGAPPAGAADVVQRMRSGDVAAREIWDEAVDALAHGLATACSLLAPAIIVLGGGLARAGADLTDPLAARLEQRLTFQRRPRVVLAELGDRAGCLGAGLLAWSRYDSGAASG</sequence>
<accession>A0A6L9S3M9</accession>
<comment type="similarity">
    <text evidence="1">Belongs to the ROK (NagC/XylR) family.</text>
</comment>
<dbReference type="PANTHER" id="PTHR18964">
    <property type="entry name" value="ROK (REPRESSOR, ORF, KINASE) FAMILY"/>
    <property type="match status" value="1"/>
</dbReference>
<comment type="caution">
    <text evidence="2">The sequence shown here is derived from an EMBL/GenBank/DDBJ whole genome shotgun (WGS) entry which is preliminary data.</text>
</comment>
<evidence type="ECO:0000313" key="3">
    <source>
        <dbReference type="Proteomes" id="UP000475214"/>
    </source>
</evidence>
<dbReference type="Pfam" id="PF00480">
    <property type="entry name" value="ROK"/>
    <property type="match status" value="1"/>
</dbReference>
<gene>
    <name evidence="2" type="ORF">G1H10_02520</name>
</gene>